<dbReference type="EMBL" id="NIDN02000434">
    <property type="protein sequence ID" value="RLL93039.1"/>
    <property type="molecule type" value="Genomic_DNA"/>
</dbReference>
<proteinExistence type="predicted"/>
<evidence type="ECO:0000313" key="2">
    <source>
        <dbReference type="EMBL" id="RLL93039.1"/>
    </source>
</evidence>
<name>A0A3R7G3U3_9EURO</name>
<dbReference type="AlphaFoldDB" id="A0A3R7G3U3"/>
<protein>
    <submittedName>
        <fullName evidence="2">Uncharacterized protein</fullName>
    </submittedName>
</protein>
<keyword evidence="3" id="KW-1185">Reference proteome</keyword>
<gene>
    <name evidence="2" type="ORF">CFD26_100056</name>
</gene>
<dbReference type="Proteomes" id="UP000215289">
    <property type="component" value="Unassembled WGS sequence"/>
</dbReference>
<sequence>MPPITNRGRTNPLWESYGRSRSPPSTLKRSKNTPIHRHRIIHRIDRPRLHEIKPLALDSVAVAPGSFRAERQVDL</sequence>
<evidence type="ECO:0000313" key="3">
    <source>
        <dbReference type="Proteomes" id="UP000215289"/>
    </source>
</evidence>
<reference evidence="2 3" key="1">
    <citation type="submission" date="2018-08" db="EMBL/GenBank/DDBJ databases">
        <title>Draft genome sequences of two Aspergillus turcosus clinical strains isolated from bronchoalveolar lavage fluid: one azole-susceptible and the other azole-resistant.</title>
        <authorList>
            <person name="Parent-Michaud M."/>
            <person name="Dufresne P.J."/>
            <person name="Fournier E."/>
            <person name="Martineau C."/>
            <person name="Moreira S."/>
            <person name="Perkins V."/>
            <person name="De Repentigny L."/>
            <person name="Dufresne S.F."/>
        </authorList>
    </citation>
    <scope>NUCLEOTIDE SEQUENCE [LARGE SCALE GENOMIC DNA]</scope>
    <source>
        <strain evidence="2">HMR AF 1038</strain>
    </source>
</reference>
<comment type="caution">
    <text evidence="2">The sequence shown here is derived from an EMBL/GenBank/DDBJ whole genome shotgun (WGS) entry which is preliminary data.</text>
</comment>
<accession>A0A3R7G3U3</accession>
<organism evidence="2 3">
    <name type="scientific">Aspergillus turcosus</name>
    <dbReference type="NCBI Taxonomy" id="1245748"/>
    <lineage>
        <taxon>Eukaryota</taxon>
        <taxon>Fungi</taxon>
        <taxon>Dikarya</taxon>
        <taxon>Ascomycota</taxon>
        <taxon>Pezizomycotina</taxon>
        <taxon>Eurotiomycetes</taxon>
        <taxon>Eurotiomycetidae</taxon>
        <taxon>Eurotiales</taxon>
        <taxon>Aspergillaceae</taxon>
        <taxon>Aspergillus</taxon>
        <taxon>Aspergillus subgen. Fumigati</taxon>
    </lineage>
</organism>
<feature type="region of interest" description="Disordered" evidence="1">
    <location>
        <begin position="1"/>
        <end position="36"/>
    </location>
</feature>
<evidence type="ECO:0000256" key="1">
    <source>
        <dbReference type="SAM" id="MobiDB-lite"/>
    </source>
</evidence>